<dbReference type="SUPFAM" id="SSF46626">
    <property type="entry name" value="Cytochrome c"/>
    <property type="match status" value="1"/>
</dbReference>
<dbReference type="AlphaFoldDB" id="A0A1M5G5N6"/>
<dbReference type="InterPro" id="IPR009056">
    <property type="entry name" value="Cyt_c-like_dom"/>
</dbReference>
<keyword evidence="2 4" id="KW-0479">Metal-binding</keyword>
<dbReference type="STRING" id="271157.SAMN05444396_103275"/>
<evidence type="ECO:0000256" key="4">
    <source>
        <dbReference type="PROSITE-ProRule" id="PRU00433"/>
    </source>
</evidence>
<dbReference type="InterPro" id="IPR036909">
    <property type="entry name" value="Cyt_c-like_dom_sf"/>
</dbReference>
<evidence type="ECO:0000256" key="3">
    <source>
        <dbReference type="ARBA" id="ARBA00023004"/>
    </source>
</evidence>
<gene>
    <name evidence="6" type="ORF">SAMN05444396_103275</name>
</gene>
<dbReference type="PROSITE" id="PS51007">
    <property type="entry name" value="CYTC"/>
    <property type="match status" value="1"/>
</dbReference>
<dbReference type="PANTHER" id="PTHR35008">
    <property type="entry name" value="BLL4482 PROTEIN-RELATED"/>
    <property type="match status" value="1"/>
</dbReference>
<sequence length="148" mass="16480">MLLTTKLLIGFTAIAITGISLFKPFSDEKYFDLETKNKTSVKTQSPGKEIYFDFCVQCHGANGKGDLKNFPPLDDSDWLKNKRKESIAAVKFGQSGEIVVNKIKYNNAMPAMGLSNQEVADVMNYIMTSWSNKQSKIVTESEVAAIKK</sequence>
<dbReference type="GO" id="GO:0020037">
    <property type="term" value="F:heme binding"/>
    <property type="evidence" value="ECO:0007669"/>
    <property type="project" value="InterPro"/>
</dbReference>
<feature type="domain" description="Cytochrome c" evidence="5">
    <location>
        <begin position="42"/>
        <end position="130"/>
    </location>
</feature>
<accession>A0A1M5G5N6</accession>
<evidence type="ECO:0000256" key="1">
    <source>
        <dbReference type="ARBA" id="ARBA00022617"/>
    </source>
</evidence>
<dbReference type="InterPro" id="IPR051459">
    <property type="entry name" value="Cytochrome_c-type_DH"/>
</dbReference>
<dbReference type="Proteomes" id="UP000184036">
    <property type="component" value="Unassembled WGS sequence"/>
</dbReference>
<dbReference type="RefSeq" id="WP_072989372.1">
    <property type="nucleotide sequence ID" value="NZ_FQWE01000003.1"/>
</dbReference>
<dbReference type="OrthoDB" id="9811395at2"/>
<dbReference type="GO" id="GO:0009055">
    <property type="term" value="F:electron transfer activity"/>
    <property type="evidence" value="ECO:0007669"/>
    <property type="project" value="InterPro"/>
</dbReference>
<dbReference type="EMBL" id="FQWE01000003">
    <property type="protein sequence ID" value="SHF98771.1"/>
    <property type="molecule type" value="Genomic_DNA"/>
</dbReference>
<name>A0A1M5G5N6_9FLAO</name>
<organism evidence="6 7">
    <name type="scientific">Flavobacterium segetis</name>
    <dbReference type="NCBI Taxonomy" id="271157"/>
    <lineage>
        <taxon>Bacteria</taxon>
        <taxon>Pseudomonadati</taxon>
        <taxon>Bacteroidota</taxon>
        <taxon>Flavobacteriia</taxon>
        <taxon>Flavobacteriales</taxon>
        <taxon>Flavobacteriaceae</taxon>
        <taxon>Flavobacterium</taxon>
    </lineage>
</organism>
<dbReference type="Gene3D" id="1.10.760.10">
    <property type="entry name" value="Cytochrome c-like domain"/>
    <property type="match status" value="1"/>
</dbReference>
<evidence type="ECO:0000256" key="2">
    <source>
        <dbReference type="ARBA" id="ARBA00022723"/>
    </source>
</evidence>
<keyword evidence="7" id="KW-1185">Reference proteome</keyword>
<proteinExistence type="predicted"/>
<dbReference type="Pfam" id="PF00034">
    <property type="entry name" value="Cytochrom_C"/>
    <property type="match status" value="1"/>
</dbReference>
<dbReference type="GO" id="GO:0046872">
    <property type="term" value="F:metal ion binding"/>
    <property type="evidence" value="ECO:0007669"/>
    <property type="project" value="UniProtKB-KW"/>
</dbReference>
<dbReference type="PANTHER" id="PTHR35008:SF4">
    <property type="entry name" value="BLL4482 PROTEIN"/>
    <property type="match status" value="1"/>
</dbReference>
<reference evidence="7" key="1">
    <citation type="submission" date="2016-11" db="EMBL/GenBank/DDBJ databases">
        <authorList>
            <person name="Varghese N."/>
            <person name="Submissions S."/>
        </authorList>
    </citation>
    <scope>NUCLEOTIDE SEQUENCE [LARGE SCALE GENOMIC DNA]</scope>
    <source>
        <strain evidence="7">DSM 19741</strain>
    </source>
</reference>
<evidence type="ECO:0000259" key="5">
    <source>
        <dbReference type="PROSITE" id="PS51007"/>
    </source>
</evidence>
<keyword evidence="3 4" id="KW-0408">Iron</keyword>
<protein>
    <submittedName>
        <fullName evidence="6">Cytochrome c</fullName>
    </submittedName>
</protein>
<evidence type="ECO:0000313" key="6">
    <source>
        <dbReference type="EMBL" id="SHF98771.1"/>
    </source>
</evidence>
<keyword evidence="1 4" id="KW-0349">Heme</keyword>
<evidence type="ECO:0000313" key="7">
    <source>
        <dbReference type="Proteomes" id="UP000184036"/>
    </source>
</evidence>